<proteinExistence type="predicted"/>
<dbReference type="Pfam" id="PF24809">
    <property type="entry name" value="DUF7708"/>
    <property type="match status" value="1"/>
</dbReference>
<reference evidence="4 5" key="1">
    <citation type="submission" date="2017-06" db="EMBL/GenBank/DDBJ databases">
        <title>Comparative genomic analysis of Ambrosia Fusariam Clade fungi.</title>
        <authorList>
            <person name="Stajich J.E."/>
            <person name="Carrillo J."/>
            <person name="Kijimoto T."/>
            <person name="Eskalen A."/>
            <person name="O'Donnell K."/>
            <person name="Kasson M."/>
        </authorList>
    </citation>
    <scope>NUCLEOTIDE SEQUENCE [LARGE SCALE GENOMIC DNA]</scope>
    <source>
        <strain evidence="4">UCR3666</strain>
    </source>
</reference>
<name>A0A3M2RRI5_9HYPO</name>
<evidence type="ECO:0000256" key="2">
    <source>
        <dbReference type="SAM" id="MobiDB-lite"/>
    </source>
</evidence>
<dbReference type="Gene3D" id="3.40.50.300">
    <property type="entry name" value="P-loop containing nucleotide triphosphate hydrolases"/>
    <property type="match status" value="1"/>
</dbReference>
<comment type="caution">
    <text evidence="4">The sequence shown here is derived from an EMBL/GenBank/DDBJ whole genome shotgun (WGS) entry which is preliminary data.</text>
</comment>
<dbReference type="PANTHER" id="PTHR10039:SF10">
    <property type="entry name" value="NACHT DOMAIN-CONTAINING PROTEIN"/>
    <property type="match status" value="1"/>
</dbReference>
<keyword evidence="1" id="KW-0677">Repeat</keyword>
<dbReference type="Pfam" id="PF22939">
    <property type="entry name" value="WHD_GPIID"/>
    <property type="match status" value="1"/>
</dbReference>
<gene>
    <name evidence="4" type="ORF">CDV36_012500</name>
</gene>
<organism evidence="4 5">
    <name type="scientific">Fusarium kuroshium</name>
    <dbReference type="NCBI Taxonomy" id="2010991"/>
    <lineage>
        <taxon>Eukaryota</taxon>
        <taxon>Fungi</taxon>
        <taxon>Dikarya</taxon>
        <taxon>Ascomycota</taxon>
        <taxon>Pezizomycotina</taxon>
        <taxon>Sordariomycetes</taxon>
        <taxon>Hypocreomycetidae</taxon>
        <taxon>Hypocreales</taxon>
        <taxon>Nectriaceae</taxon>
        <taxon>Fusarium</taxon>
        <taxon>Fusarium solani species complex</taxon>
    </lineage>
</organism>
<accession>A0A3M2RRI5</accession>
<dbReference type="InterPro" id="IPR056125">
    <property type="entry name" value="DUF7708"/>
</dbReference>
<evidence type="ECO:0000259" key="3">
    <source>
        <dbReference type="PROSITE" id="PS50837"/>
    </source>
</evidence>
<feature type="region of interest" description="Disordered" evidence="2">
    <location>
        <begin position="1273"/>
        <end position="1307"/>
    </location>
</feature>
<dbReference type="InterPro" id="IPR054471">
    <property type="entry name" value="GPIID_WHD"/>
</dbReference>
<dbReference type="InterPro" id="IPR027417">
    <property type="entry name" value="P-loop_NTPase"/>
</dbReference>
<dbReference type="InterPro" id="IPR056884">
    <property type="entry name" value="NPHP3-like_N"/>
</dbReference>
<sequence>MSFLSASSSQNVVLSQGASRQADQTAAVKDLENTIARFQAILTDDDRKNLQQLKTEPHDAQSIIIFTASLDKFDPKRRGKSVASRLASFLQTIEQFTPIVDTYIQSNPEIAALVWGSVRLTFQLLANFTSYFQSFVELLSGFGSLCSRFAEYQVIFKDSPRLKTSICAFHSSVVNCCEKIVLVTRRPMKSQAWMAITQSFQGEIRGFVDEIKSKAEIVRDDIQLAKAQCDIDEHQLQAKARQKAEESHGRISSLLTKARSEMRLIGDQGIRGTAEQRRRRLLKDLSSHNYTSAFNNARNKRHLGTAEWAFNTDQFQNWLTGDRPTVLHVTGKIGSGKTILATSIVEHLCQIRQPNQFISFFFSRFDDPITLTSDTIIRSLVQQLLSVAPMETMDPALASEIADFLQKAQSNFFSLEALGKLYQAASKFTQDWFILIDGVDECESEQRRLLYDFFSGFLNTCSGPQRVRILFSSRETTKQEIDGSFGAVERLITGTSNTSADIVAFAEDVISTKLARGELVVRDPEIIGDILQAIASKEEGMFLWAFLAIEDICSGTNDKEIKEALQEIPTDLPTTFDRALSRIAKRRNQKIASEIFGWTTAARQPLTLTQLQEALSVKVGQRNLHPDDLVSGMDRITVWCENMVCVEETDNTVHFSHHSIREYLLQPGSGDLEFFHVDLQEFDHHVGEVCITYLHLENLKTALIESEKAEPPIPLTVPMEGLSEQTVRTVVGGSMGARVGRWTSHFIKSSARSAQPSAGDVAIHSTLKNLRHTPSAPRVIQYDFLEYAEGHWFQHKTRLVRTSNRAENSMWNLVCRLLGSPHQRENLPWKNLLWRESIIKRDYSHPNWPCPSVDSVPSAFSVLSGYFFVPPTEEAHLKAQQATDPICDLSPTGSLPFLAIYAVQNNNETLVCCAFMTFIEKHQTSPIIKWLTLFLALEGNHSECPNRCFAQLQRHLSHGELVIAIALCIAAGIPHWPASEKVVNAHQRCQCSRNRFRDICKLIPVGYDARLSMRIKDLAFAQVAVCDITKAKPSDFPSLWGSNRLLTARTSNNMSIVDIAAEQNCDSLNFLEPLFQHGFVVQSADTSVEHQGEMKKLAFRGLRTAWRNGSSTIAEFLLEEYISLSSSGEASQFDQLDVINFRQALSQAAIFEWPLDTTKLILSWFFKTRIVQWYTEAIMDQLIEESVKAGNWKFAAAVVDAVPGPRFGRTESGDPFFKMALAALSCQGCRERQFWPEHSDTQLLSTAWCYKLCSEHERQARATLDPILYLTPDKGSLQLRPSESEEGKLPSDTDIEEDSILYEPGEG</sequence>
<dbReference type="InterPro" id="IPR007111">
    <property type="entry name" value="NACHT_NTPase"/>
</dbReference>
<dbReference type="PANTHER" id="PTHR10039">
    <property type="entry name" value="AMELOGENIN"/>
    <property type="match status" value="1"/>
</dbReference>
<dbReference type="EMBL" id="NKUJ01000316">
    <property type="protein sequence ID" value="RMJ07887.1"/>
    <property type="molecule type" value="Genomic_DNA"/>
</dbReference>
<dbReference type="STRING" id="2010991.A0A3M2RRI5"/>
<evidence type="ECO:0000313" key="5">
    <source>
        <dbReference type="Proteomes" id="UP000277212"/>
    </source>
</evidence>
<dbReference type="PROSITE" id="PS50837">
    <property type="entry name" value="NACHT"/>
    <property type="match status" value="1"/>
</dbReference>
<evidence type="ECO:0000256" key="1">
    <source>
        <dbReference type="ARBA" id="ARBA00022737"/>
    </source>
</evidence>
<feature type="compositionally biased region" description="Basic and acidic residues" evidence="2">
    <location>
        <begin position="1282"/>
        <end position="1291"/>
    </location>
</feature>
<dbReference type="Proteomes" id="UP000277212">
    <property type="component" value="Unassembled WGS sequence"/>
</dbReference>
<feature type="compositionally biased region" description="Acidic residues" evidence="2">
    <location>
        <begin position="1293"/>
        <end position="1307"/>
    </location>
</feature>
<keyword evidence="5" id="KW-1185">Reference proteome</keyword>
<protein>
    <recommendedName>
        <fullName evidence="3">NACHT domain-containing protein</fullName>
    </recommendedName>
</protein>
<feature type="domain" description="NACHT" evidence="3">
    <location>
        <begin position="325"/>
        <end position="474"/>
    </location>
</feature>
<evidence type="ECO:0000313" key="4">
    <source>
        <dbReference type="EMBL" id="RMJ07887.1"/>
    </source>
</evidence>
<dbReference type="OrthoDB" id="7464126at2759"/>
<dbReference type="SUPFAM" id="SSF52540">
    <property type="entry name" value="P-loop containing nucleoside triphosphate hydrolases"/>
    <property type="match status" value="1"/>
</dbReference>
<dbReference type="Pfam" id="PF24883">
    <property type="entry name" value="NPHP3_N"/>
    <property type="match status" value="1"/>
</dbReference>